<sequence length="206" mass="22820">MNPVLSTPESDDGSKQKGSAKTSRGGGERRHGGMVEEGKRHFQSMIEDYGLKPRLSHFGCMVDLLCRAGQLKEAYEFILGMPVKPNAVVWRTLLGACGVWGNIDLAAKARAQLLELEASHIGDNVIMSNIYAAKGMWDEKIIVRAMMMQRRAPGCSSIEVGGEINEFVTADDEHHMKTEIYEVLEYLIKTMRDHGYAPGLSSLAEY</sequence>
<organism evidence="3 4">
    <name type="scientific">Camellia sinensis</name>
    <name type="common">Tea plant</name>
    <name type="synonym">Thea sinensis</name>
    <dbReference type="NCBI Taxonomy" id="4442"/>
    <lineage>
        <taxon>Eukaryota</taxon>
        <taxon>Viridiplantae</taxon>
        <taxon>Streptophyta</taxon>
        <taxon>Embryophyta</taxon>
        <taxon>Tracheophyta</taxon>
        <taxon>Spermatophyta</taxon>
        <taxon>Magnoliopsida</taxon>
        <taxon>eudicotyledons</taxon>
        <taxon>Gunneridae</taxon>
        <taxon>Pentapetalae</taxon>
        <taxon>asterids</taxon>
        <taxon>Ericales</taxon>
        <taxon>Theaceae</taxon>
        <taxon>Camellia</taxon>
    </lineage>
</organism>
<dbReference type="InterPro" id="IPR046960">
    <property type="entry name" value="PPR_At4g14850-like_plant"/>
</dbReference>
<dbReference type="Gene3D" id="1.25.40.10">
    <property type="entry name" value="Tetratricopeptide repeat domain"/>
    <property type="match status" value="1"/>
</dbReference>
<evidence type="ECO:0000256" key="2">
    <source>
        <dbReference type="SAM" id="MobiDB-lite"/>
    </source>
</evidence>
<dbReference type="InterPro" id="IPR002885">
    <property type="entry name" value="PPR_rpt"/>
</dbReference>
<dbReference type="Pfam" id="PF01535">
    <property type="entry name" value="PPR"/>
    <property type="match status" value="1"/>
</dbReference>
<gene>
    <name evidence="3" type="ORF">HYC85_030179</name>
</gene>
<reference evidence="4" key="1">
    <citation type="journal article" date="2020" name="Nat. Commun.">
        <title>Genome assembly of wild tea tree DASZ reveals pedigree and selection history of tea varieties.</title>
        <authorList>
            <person name="Zhang W."/>
            <person name="Zhang Y."/>
            <person name="Qiu H."/>
            <person name="Guo Y."/>
            <person name="Wan H."/>
            <person name="Zhang X."/>
            <person name="Scossa F."/>
            <person name="Alseekh S."/>
            <person name="Zhang Q."/>
            <person name="Wang P."/>
            <person name="Xu L."/>
            <person name="Schmidt M.H."/>
            <person name="Jia X."/>
            <person name="Li D."/>
            <person name="Zhu A."/>
            <person name="Guo F."/>
            <person name="Chen W."/>
            <person name="Ni D."/>
            <person name="Usadel B."/>
            <person name="Fernie A.R."/>
            <person name="Wen W."/>
        </authorList>
    </citation>
    <scope>NUCLEOTIDE SEQUENCE [LARGE SCALE GENOMIC DNA]</scope>
    <source>
        <strain evidence="4">cv. G240</strain>
    </source>
</reference>
<dbReference type="PANTHER" id="PTHR47926">
    <property type="entry name" value="PENTATRICOPEPTIDE REPEAT-CONTAINING PROTEIN"/>
    <property type="match status" value="1"/>
</dbReference>
<dbReference type="Proteomes" id="UP000593564">
    <property type="component" value="Unassembled WGS sequence"/>
</dbReference>
<dbReference type="GO" id="GO:0009451">
    <property type="term" value="P:RNA modification"/>
    <property type="evidence" value="ECO:0007669"/>
    <property type="project" value="InterPro"/>
</dbReference>
<accession>A0A7J7G2W3</accession>
<keyword evidence="1" id="KW-0677">Repeat</keyword>
<feature type="compositionally biased region" description="Basic and acidic residues" evidence="2">
    <location>
        <begin position="26"/>
        <end position="37"/>
    </location>
</feature>
<name>A0A7J7G2W3_CAMSI</name>
<keyword evidence="4" id="KW-1185">Reference proteome</keyword>
<dbReference type="InterPro" id="IPR011990">
    <property type="entry name" value="TPR-like_helical_dom_sf"/>
</dbReference>
<protein>
    <recommendedName>
        <fullName evidence="5">Pentatricopeptide repeat-containing protein</fullName>
    </recommendedName>
</protein>
<feature type="region of interest" description="Disordered" evidence="2">
    <location>
        <begin position="1"/>
        <end position="37"/>
    </location>
</feature>
<dbReference type="Pfam" id="PF20431">
    <property type="entry name" value="E_motif"/>
    <property type="match status" value="1"/>
</dbReference>
<proteinExistence type="predicted"/>
<evidence type="ECO:0000313" key="3">
    <source>
        <dbReference type="EMBL" id="KAF5934008.1"/>
    </source>
</evidence>
<comment type="caution">
    <text evidence="3">The sequence shown here is derived from an EMBL/GenBank/DDBJ whole genome shotgun (WGS) entry which is preliminary data.</text>
</comment>
<dbReference type="AlphaFoldDB" id="A0A7J7G2W3"/>
<evidence type="ECO:0008006" key="5">
    <source>
        <dbReference type="Google" id="ProtNLM"/>
    </source>
</evidence>
<reference evidence="3 4" key="2">
    <citation type="submission" date="2020-07" db="EMBL/GenBank/DDBJ databases">
        <title>Genome assembly of wild tea tree DASZ reveals pedigree and selection history of tea varieties.</title>
        <authorList>
            <person name="Zhang W."/>
        </authorList>
    </citation>
    <scope>NUCLEOTIDE SEQUENCE [LARGE SCALE GENOMIC DNA]</scope>
    <source>
        <strain evidence="4">cv. G240</strain>
        <tissue evidence="3">Leaf</tissue>
    </source>
</reference>
<evidence type="ECO:0000313" key="4">
    <source>
        <dbReference type="Proteomes" id="UP000593564"/>
    </source>
</evidence>
<dbReference type="GO" id="GO:0003723">
    <property type="term" value="F:RNA binding"/>
    <property type="evidence" value="ECO:0007669"/>
    <property type="project" value="InterPro"/>
</dbReference>
<dbReference type="EMBL" id="JACBKZ010000014">
    <property type="protein sequence ID" value="KAF5934008.1"/>
    <property type="molecule type" value="Genomic_DNA"/>
</dbReference>
<evidence type="ECO:0000256" key="1">
    <source>
        <dbReference type="ARBA" id="ARBA00022737"/>
    </source>
</evidence>
<dbReference type="PANTHER" id="PTHR47926:SF347">
    <property type="entry name" value="PENTATRICOPEPTIDE REPEAT-CONTAINING PROTEIN"/>
    <property type="match status" value="1"/>
</dbReference>
<dbReference type="InterPro" id="IPR046848">
    <property type="entry name" value="E_motif"/>
</dbReference>